<evidence type="ECO:0000313" key="15">
    <source>
        <dbReference type="Proteomes" id="UP000264006"/>
    </source>
</evidence>
<comment type="similarity">
    <text evidence="2">Belongs to the homogentisate dioxygenase family.</text>
</comment>
<dbReference type="GO" id="GO:0006559">
    <property type="term" value="P:L-phenylalanine catabolic process"/>
    <property type="evidence" value="ECO:0007669"/>
    <property type="project" value="UniProtKB-UniRule"/>
</dbReference>
<evidence type="ECO:0000259" key="12">
    <source>
        <dbReference type="Pfam" id="PF04209"/>
    </source>
</evidence>
<sequence length="461" mass="51716">MLQFAAARPGADGTLGVTRQNVYTAPMSHDPLRYQSGFGNEFESEAVPGALPRGRNNPQTPPLGLYTEQLSGTAFTVPNDRNRRTWMYRIRPSVRHAWRFSPGPDHLIRSAPCREQDPPIGQLRWNPPPWPDEPTTFLTGLRTVATNGDAHLQTGMAAHVYMATQSMEEQYFYCADGELLVVPQEGRLRFRTECGVLEIGVGEIAVMPRGMVFAVDLLDERARGYVCENYGTLLELPERGPIGANGLANPRDFLSPVAAYEDTDTQGELYVKFDGKLFVVETDHSPLDVVAWHGNHVPYSYDLRKFNTMGSISYDHPDPSIFTVLTSPSPDAGVANIDFVIFGDRWLVADDTFRPPWYHKNIMSEFMGILYGVYDAKEEGFSPGGMSLHNMYFPHGPDHDAWLKATQHDLTPQKLTDTMSFMFESRYPLVPTGWAGEIPALQDDYPSVWHSLERHFDPPTG</sequence>
<feature type="binding site" evidence="11">
    <location>
        <position position="365"/>
    </location>
    <ligand>
        <name>Fe cation</name>
        <dbReference type="ChEBI" id="CHEBI:24875"/>
    </ligand>
</feature>
<keyword evidence="4" id="KW-0828">Tyrosine catabolism</keyword>
<dbReference type="InterPro" id="IPR005708">
    <property type="entry name" value="Homogentis_dOase"/>
</dbReference>
<accession>A0A346Y3M0</accession>
<dbReference type="EMBL" id="CP031165">
    <property type="protein sequence ID" value="AXV09067.1"/>
    <property type="molecule type" value="Genomic_DNA"/>
</dbReference>
<dbReference type="PANTHER" id="PTHR11056:SF0">
    <property type="entry name" value="HOMOGENTISATE 1,2-DIOXYGENASE"/>
    <property type="match status" value="1"/>
</dbReference>
<name>A0A346Y3M0_9ACTN</name>
<dbReference type="PANTHER" id="PTHR11056">
    <property type="entry name" value="HOMOGENTISATE 1,2-DIOXYGENASE"/>
    <property type="match status" value="1"/>
</dbReference>
<proteinExistence type="inferred from homology"/>
<dbReference type="CDD" id="cd07000">
    <property type="entry name" value="cupin_HGO_N"/>
    <property type="match status" value="1"/>
</dbReference>
<evidence type="ECO:0000256" key="1">
    <source>
        <dbReference type="ARBA" id="ARBA00001962"/>
    </source>
</evidence>
<feature type="binding site" evidence="11">
    <location>
        <position position="395"/>
    </location>
    <ligand>
        <name>Fe cation</name>
        <dbReference type="ChEBI" id="CHEBI:24875"/>
    </ligand>
</feature>
<dbReference type="InterPro" id="IPR046451">
    <property type="entry name" value="HgmA_C"/>
</dbReference>
<keyword evidence="3 11" id="KW-0479">Metal-binding</keyword>
<dbReference type="GO" id="GO:0004411">
    <property type="term" value="F:homogentisate 1,2-dioxygenase activity"/>
    <property type="evidence" value="ECO:0007669"/>
    <property type="project" value="UniProtKB-UniRule"/>
</dbReference>
<evidence type="ECO:0000256" key="5">
    <source>
        <dbReference type="ARBA" id="ARBA00022964"/>
    </source>
</evidence>
<comment type="cofactor">
    <cofactor evidence="1 11">
        <name>Fe cation</name>
        <dbReference type="ChEBI" id="CHEBI:24875"/>
    </cofactor>
</comment>
<protein>
    <recommendedName>
        <fullName evidence="9">Homogentisate 1,2-dioxygenase</fullName>
        <ecNumber evidence="9">1.13.11.5</ecNumber>
    </recommendedName>
</protein>
<dbReference type="EC" id="1.13.11.5" evidence="9"/>
<keyword evidence="8" id="KW-0585">Phenylalanine catabolism</keyword>
<organism evidence="14 15">
    <name type="scientific">Euzebya pacifica</name>
    <dbReference type="NCBI Taxonomy" id="1608957"/>
    <lineage>
        <taxon>Bacteria</taxon>
        <taxon>Bacillati</taxon>
        <taxon>Actinomycetota</taxon>
        <taxon>Nitriliruptoria</taxon>
        <taxon>Euzebyales</taxon>
    </lineage>
</organism>
<keyword evidence="15" id="KW-1185">Reference proteome</keyword>
<feature type="binding site" evidence="11">
    <location>
        <position position="395"/>
    </location>
    <ligand>
        <name>homogentisate</name>
        <dbReference type="ChEBI" id="CHEBI:16169"/>
    </ligand>
</feature>
<feature type="binding site" evidence="11">
    <location>
        <position position="359"/>
    </location>
    <ligand>
        <name>Fe cation</name>
        <dbReference type="ChEBI" id="CHEBI:24875"/>
    </ligand>
</feature>
<dbReference type="InterPro" id="IPR046452">
    <property type="entry name" value="HgmA_N"/>
</dbReference>
<evidence type="ECO:0000256" key="6">
    <source>
        <dbReference type="ARBA" id="ARBA00023002"/>
    </source>
</evidence>
<keyword evidence="6" id="KW-0560">Oxidoreductase</keyword>
<dbReference type="GO" id="GO:0006572">
    <property type="term" value="P:L-tyrosine catabolic process"/>
    <property type="evidence" value="ECO:0007669"/>
    <property type="project" value="UniProtKB-UniRule"/>
</dbReference>
<dbReference type="NCBIfam" id="TIGR01015">
    <property type="entry name" value="hmgA"/>
    <property type="match status" value="1"/>
</dbReference>
<dbReference type="InterPro" id="IPR014710">
    <property type="entry name" value="RmlC-like_jellyroll"/>
</dbReference>
<gene>
    <name evidence="14" type="ORF">DVS28_a4402</name>
</gene>
<evidence type="ECO:0000256" key="11">
    <source>
        <dbReference type="PIRSR" id="PIRSR605708-2"/>
    </source>
</evidence>
<feature type="binding site" evidence="11">
    <location>
        <position position="374"/>
    </location>
    <ligand>
        <name>homogentisate</name>
        <dbReference type="ChEBI" id="CHEBI:16169"/>
    </ligand>
</feature>
<evidence type="ECO:0000256" key="7">
    <source>
        <dbReference type="ARBA" id="ARBA00023004"/>
    </source>
</evidence>
<dbReference type="InterPro" id="IPR011051">
    <property type="entry name" value="RmlC_Cupin_sf"/>
</dbReference>
<feature type="domain" description="Homogentisate 1,2-dioxygenase C-terminal" evidence="12">
    <location>
        <begin position="304"/>
        <end position="456"/>
    </location>
</feature>
<evidence type="ECO:0000256" key="2">
    <source>
        <dbReference type="ARBA" id="ARBA00007757"/>
    </source>
</evidence>
<feature type="active site" description="Proton acceptor" evidence="10">
    <location>
        <position position="316"/>
    </location>
</feature>
<dbReference type="FunFam" id="2.60.120.10:FF:000034">
    <property type="entry name" value="Homogentisate 1,2-dioxygenase"/>
    <property type="match status" value="1"/>
</dbReference>
<evidence type="ECO:0000259" key="13">
    <source>
        <dbReference type="Pfam" id="PF20510"/>
    </source>
</evidence>
<dbReference type="AlphaFoldDB" id="A0A346Y3M0"/>
<dbReference type="Gene3D" id="2.60.120.10">
    <property type="entry name" value="Jelly Rolls"/>
    <property type="match status" value="1"/>
</dbReference>
<dbReference type="Proteomes" id="UP000264006">
    <property type="component" value="Chromosome"/>
</dbReference>
<evidence type="ECO:0000313" key="14">
    <source>
        <dbReference type="EMBL" id="AXV09067.1"/>
    </source>
</evidence>
<keyword evidence="7 11" id="KW-0408">Iron</keyword>
<feature type="domain" description="Homogentisate 1,2-dioxygenase N-terminal" evidence="13">
    <location>
        <begin position="33"/>
        <end position="303"/>
    </location>
</feature>
<dbReference type="KEGG" id="euz:DVS28_a4402"/>
<dbReference type="Pfam" id="PF20510">
    <property type="entry name" value="HgmA_N"/>
    <property type="match status" value="1"/>
</dbReference>
<evidence type="ECO:0000256" key="3">
    <source>
        <dbReference type="ARBA" id="ARBA00022723"/>
    </source>
</evidence>
<evidence type="ECO:0000256" key="10">
    <source>
        <dbReference type="PIRSR" id="PIRSR605708-1"/>
    </source>
</evidence>
<dbReference type="SUPFAM" id="SSF51182">
    <property type="entry name" value="RmlC-like cupins"/>
    <property type="match status" value="1"/>
</dbReference>
<dbReference type="GO" id="GO:0046872">
    <property type="term" value="F:metal ion binding"/>
    <property type="evidence" value="ECO:0007669"/>
    <property type="project" value="UniProtKB-KW"/>
</dbReference>
<dbReference type="Pfam" id="PF04209">
    <property type="entry name" value="HgmA_C"/>
    <property type="match status" value="1"/>
</dbReference>
<keyword evidence="5 14" id="KW-0223">Dioxygenase</keyword>
<evidence type="ECO:0000256" key="4">
    <source>
        <dbReference type="ARBA" id="ARBA00022878"/>
    </source>
</evidence>
<evidence type="ECO:0000256" key="8">
    <source>
        <dbReference type="ARBA" id="ARBA00023232"/>
    </source>
</evidence>
<dbReference type="GO" id="GO:0005737">
    <property type="term" value="C:cytoplasm"/>
    <property type="evidence" value="ECO:0007669"/>
    <property type="project" value="TreeGrafter"/>
</dbReference>
<evidence type="ECO:0000256" key="9">
    <source>
        <dbReference type="NCBIfam" id="TIGR01015"/>
    </source>
</evidence>
<reference evidence="14 15" key="1">
    <citation type="submission" date="2018-09" db="EMBL/GenBank/DDBJ databases">
        <title>Complete genome sequence of Euzebya sp. DY32-46 isolated from seawater of Pacific Ocean.</title>
        <authorList>
            <person name="Xu L."/>
            <person name="Wu Y.-H."/>
            <person name="Xu X.-W."/>
        </authorList>
    </citation>
    <scope>NUCLEOTIDE SEQUENCE [LARGE SCALE GENOMIC DNA]</scope>
    <source>
        <strain evidence="14 15">DY32-46</strain>
    </source>
</reference>